<sequence length="41" mass="4613">MGGDWRIDTRHDSTDDLAESVYVCPECTSDVTRRPAESLVE</sequence>
<comment type="caution">
    <text evidence="1">The sequence shown here is derived from an EMBL/GenBank/DDBJ whole genome shotgun (WGS) entry which is preliminary data.</text>
</comment>
<proteinExistence type="predicted"/>
<dbReference type="EMBL" id="ALJD01000004">
    <property type="protein sequence ID" value="EJN59711.1"/>
    <property type="molecule type" value="Genomic_DNA"/>
</dbReference>
<accession>J3JG21</accession>
<protein>
    <submittedName>
        <fullName evidence="1">Uncharacterized protein</fullName>
    </submittedName>
</protein>
<gene>
    <name evidence="1" type="ORF">HSB1_18690</name>
</gene>
<dbReference type="AlphaFoldDB" id="J3JG21"/>
<evidence type="ECO:0000313" key="2">
    <source>
        <dbReference type="Proteomes" id="UP000007813"/>
    </source>
</evidence>
<name>J3JG21_9EURY</name>
<organism evidence="1 2">
    <name type="scientific">Halogranum salarium B-1</name>
    <dbReference type="NCBI Taxonomy" id="1210908"/>
    <lineage>
        <taxon>Archaea</taxon>
        <taxon>Methanobacteriati</taxon>
        <taxon>Methanobacteriota</taxon>
        <taxon>Stenosarchaea group</taxon>
        <taxon>Halobacteria</taxon>
        <taxon>Halobacteriales</taxon>
        <taxon>Haloferacaceae</taxon>
    </lineage>
</organism>
<evidence type="ECO:0000313" key="1">
    <source>
        <dbReference type="EMBL" id="EJN59711.1"/>
    </source>
</evidence>
<dbReference type="Proteomes" id="UP000007813">
    <property type="component" value="Unassembled WGS sequence"/>
</dbReference>
<reference evidence="1 2" key="1">
    <citation type="journal article" date="2012" name="J. Bacteriol.">
        <title>Draft Genome Sequence of the Extremely Halophilic Archaeon Halogranum salarium B-1T.</title>
        <authorList>
            <person name="Kim K.K."/>
            <person name="Lee K.C."/>
            <person name="Lee J.S."/>
        </authorList>
    </citation>
    <scope>NUCLEOTIDE SEQUENCE [LARGE SCALE GENOMIC DNA]</scope>
    <source>
        <strain evidence="1 2">B-1</strain>
    </source>
</reference>